<feature type="domain" description="Carbohydrate kinase PfkB" evidence="2">
    <location>
        <begin position="49"/>
        <end position="322"/>
    </location>
</feature>
<feature type="region of interest" description="Disordered" evidence="1">
    <location>
        <begin position="1"/>
        <end position="20"/>
    </location>
</feature>
<protein>
    <submittedName>
        <fullName evidence="3">Carbohydrate kinase family protein</fullName>
    </submittedName>
</protein>
<reference evidence="3" key="2">
    <citation type="journal article" date="2021" name="Microbiome">
        <title>Successional dynamics and alternative stable states in a saline activated sludge microbial community over 9 years.</title>
        <authorList>
            <person name="Wang Y."/>
            <person name="Ye J."/>
            <person name="Ju F."/>
            <person name="Liu L."/>
            <person name="Boyd J.A."/>
            <person name="Deng Y."/>
            <person name="Parks D.H."/>
            <person name="Jiang X."/>
            <person name="Yin X."/>
            <person name="Woodcroft B.J."/>
            <person name="Tyson G.W."/>
            <person name="Hugenholtz P."/>
            <person name="Polz M.F."/>
            <person name="Zhang T."/>
        </authorList>
    </citation>
    <scope>NUCLEOTIDE SEQUENCE</scope>
    <source>
        <strain evidence="3">HKST-UBA14</strain>
    </source>
</reference>
<accession>A0A955L5H1</accession>
<dbReference type="Pfam" id="PF00294">
    <property type="entry name" value="PfkB"/>
    <property type="match status" value="1"/>
</dbReference>
<evidence type="ECO:0000256" key="1">
    <source>
        <dbReference type="SAM" id="MobiDB-lite"/>
    </source>
</evidence>
<name>A0A955L5H1_9BACT</name>
<comment type="caution">
    <text evidence="3">The sequence shown here is derived from an EMBL/GenBank/DDBJ whole genome shotgun (WGS) entry which is preliminary data.</text>
</comment>
<dbReference type="SUPFAM" id="SSF53613">
    <property type="entry name" value="Ribokinase-like"/>
    <property type="match status" value="1"/>
</dbReference>
<dbReference type="InterPro" id="IPR029056">
    <property type="entry name" value="Ribokinase-like"/>
</dbReference>
<reference evidence="3" key="1">
    <citation type="submission" date="2020-04" db="EMBL/GenBank/DDBJ databases">
        <authorList>
            <person name="Zhang T."/>
        </authorList>
    </citation>
    <scope>NUCLEOTIDE SEQUENCE</scope>
    <source>
        <strain evidence="3">HKST-UBA14</strain>
    </source>
</reference>
<organism evidence="3 4">
    <name type="scientific">Candidatus Dojkabacteria bacterium</name>
    <dbReference type="NCBI Taxonomy" id="2099670"/>
    <lineage>
        <taxon>Bacteria</taxon>
        <taxon>Candidatus Dojkabacteria</taxon>
    </lineage>
</organism>
<dbReference type="InterPro" id="IPR011611">
    <property type="entry name" value="PfkB_dom"/>
</dbReference>
<sequence length="377" mass="41010">EMSEILSTFDNQEHKTGVAGSAGVEPVAGYHGPLSDSIGEFVTAQMLEKKNYGGAGLCAAIAMAESRVPQVVNFACVVGLDDEARQIIDYAEDTYPINVYPQITDSAHTEQTWVILTGDGERQGFRLSNGGGKLARDYFDPNHDKLRDRVLTPSEVMIATSLEPTTILDTAKNYKMARRGQPSMFVWTLNTKAAQAIGEERPHIVSGIEQGIVDIICMSESEANKAGVGENDWNPVFNSIKTGLITRGAKGCSVIDNITDPGQPYIYDLPGFIVDPINTNGAGETAHAAFIATIQMFRQYYGLWTRENMSTILQVAGYAANLAGSTKVSQGASLQFTTDLPYTVAVDLVGRGERDPDRIIEAMSNAYQPNTYFSQKR</sequence>
<keyword evidence="3" id="KW-0808">Transferase</keyword>
<gene>
    <name evidence="3" type="ORF">KC909_03500</name>
</gene>
<dbReference type="Gene3D" id="3.40.1190.20">
    <property type="match status" value="1"/>
</dbReference>
<evidence type="ECO:0000259" key="2">
    <source>
        <dbReference type="Pfam" id="PF00294"/>
    </source>
</evidence>
<feature type="non-terminal residue" evidence="3">
    <location>
        <position position="1"/>
    </location>
</feature>
<dbReference type="Proteomes" id="UP000783287">
    <property type="component" value="Unassembled WGS sequence"/>
</dbReference>
<proteinExistence type="predicted"/>
<feature type="compositionally biased region" description="Polar residues" evidence="1">
    <location>
        <begin position="1"/>
        <end position="10"/>
    </location>
</feature>
<evidence type="ECO:0000313" key="4">
    <source>
        <dbReference type="Proteomes" id="UP000783287"/>
    </source>
</evidence>
<dbReference type="EMBL" id="JAGQLK010000065">
    <property type="protein sequence ID" value="MCA9383404.1"/>
    <property type="molecule type" value="Genomic_DNA"/>
</dbReference>
<evidence type="ECO:0000313" key="3">
    <source>
        <dbReference type="EMBL" id="MCA9383404.1"/>
    </source>
</evidence>
<keyword evidence="3" id="KW-0418">Kinase</keyword>
<dbReference type="GO" id="GO:0016301">
    <property type="term" value="F:kinase activity"/>
    <property type="evidence" value="ECO:0007669"/>
    <property type="project" value="UniProtKB-KW"/>
</dbReference>
<dbReference type="AlphaFoldDB" id="A0A955L5H1"/>